<name>A0AA39LFH7_9BILA</name>
<dbReference type="EMBL" id="JAUCMV010000005">
    <property type="protein sequence ID" value="KAK0395149.1"/>
    <property type="molecule type" value="Genomic_DNA"/>
</dbReference>
<comment type="caution">
    <text evidence="1">The sequence shown here is derived from an EMBL/GenBank/DDBJ whole genome shotgun (WGS) entry which is preliminary data.</text>
</comment>
<sequence>MSLRTRECDNEPEAKRLRLDMQRLPVSPFWPLLAASSTPTDSFLITLSPVFENDSSSGSSVATAISPTLWSDSAVTTAVLRSPEDYATSMGCFGLFVV</sequence>
<evidence type="ECO:0000313" key="1">
    <source>
        <dbReference type="EMBL" id="KAK0395149.1"/>
    </source>
</evidence>
<proteinExistence type="predicted"/>
<dbReference type="Proteomes" id="UP001175271">
    <property type="component" value="Unassembled WGS sequence"/>
</dbReference>
<reference evidence="1" key="1">
    <citation type="submission" date="2023-06" db="EMBL/GenBank/DDBJ databases">
        <title>Genomic analysis of the entomopathogenic nematode Steinernema hermaphroditum.</title>
        <authorList>
            <person name="Schwarz E.M."/>
            <person name="Heppert J.K."/>
            <person name="Baniya A."/>
            <person name="Schwartz H.T."/>
            <person name="Tan C.-H."/>
            <person name="Antoshechkin I."/>
            <person name="Sternberg P.W."/>
            <person name="Goodrich-Blair H."/>
            <person name="Dillman A.R."/>
        </authorList>
    </citation>
    <scope>NUCLEOTIDE SEQUENCE</scope>
    <source>
        <strain evidence="1">PS9179</strain>
        <tissue evidence="1">Whole animal</tissue>
    </source>
</reference>
<dbReference type="AlphaFoldDB" id="A0AA39LFH7"/>
<keyword evidence="2" id="KW-1185">Reference proteome</keyword>
<gene>
    <name evidence="1" type="ORF">QR680_001140</name>
</gene>
<accession>A0AA39LFH7</accession>
<evidence type="ECO:0000313" key="2">
    <source>
        <dbReference type="Proteomes" id="UP001175271"/>
    </source>
</evidence>
<protein>
    <submittedName>
        <fullName evidence="1">Uncharacterized protein</fullName>
    </submittedName>
</protein>
<organism evidence="1 2">
    <name type="scientific">Steinernema hermaphroditum</name>
    <dbReference type="NCBI Taxonomy" id="289476"/>
    <lineage>
        <taxon>Eukaryota</taxon>
        <taxon>Metazoa</taxon>
        <taxon>Ecdysozoa</taxon>
        <taxon>Nematoda</taxon>
        <taxon>Chromadorea</taxon>
        <taxon>Rhabditida</taxon>
        <taxon>Tylenchina</taxon>
        <taxon>Panagrolaimomorpha</taxon>
        <taxon>Strongyloidoidea</taxon>
        <taxon>Steinernematidae</taxon>
        <taxon>Steinernema</taxon>
    </lineage>
</organism>